<dbReference type="InterPro" id="IPR019887">
    <property type="entry name" value="Tscrpt_reg_AsnC/Lrp_C"/>
</dbReference>
<dbReference type="Gene3D" id="1.10.10.10">
    <property type="entry name" value="Winged helix-like DNA-binding domain superfamily/Winged helix DNA-binding domain"/>
    <property type="match status" value="1"/>
</dbReference>
<dbReference type="Pfam" id="PF01037">
    <property type="entry name" value="AsnC_trans_reg"/>
    <property type="match status" value="1"/>
</dbReference>
<dbReference type="PROSITE" id="PS50956">
    <property type="entry name" value="HTH_ASNC_2"/>
    <property type="match status" value="1"/>
</dbReference>
<dbReference type="EMBL" id="JBHRWW010000007">
    <property type="protein sequence ID" value="MFC3689088.1"/>
    <property type="molecule type" value="Genomic_DNA"/>
</dbReference>
<organism evidence="5 6">
    <name type="scientific">Aquipuribacter hungaricus</name>
    <dbReference type="NCBI Taxonomy" id="545624"/>
    <lineage>
        <taxon>Bacteria</taxon>
        <taxon>Bacillati</taxon>
        <taxon>Actinomycetota</taxon>
        <taxon>Actinomycetes</taxon>
        <taxon>Micrococcales</taxon>
        <taxon>Intrasporangiaceae</taxon>
        <taxon>Aquipuribacter</taxon>
    </lineage>
</organism>
<proteinExistence type="predicted"/>
<evidence type="ECO:0000313" key="5">
    <source>
        <dbReference type="EMBL" id="MFC3689088.1"/>
    </source>
</evidence>
<keyword evidence="1" id="KW-0805">Transcription regulation</keyword>
<dbReference type="SUPFAM" id="SSF46785">
    <property type="entry name" value="Winged helix' DNA-binding domain"/>
    <property type="match status" value="1"/>
</dbReference>
<keyword evidence="6" id="KW-1185">Reference proteome</keyword>
<dbReference type="Pfam" id="PF13404">
    <property type="entry name" value="HTH_AsnC-type"/>
    <property type="match status" value="1"/>
</dbReference>
<dbReference type="SUPFAM" id="SSF54909">
    <property type="entry name" value="Dimeric alpha+beta barrel"/>
    <property type="match status" value="1"/>
</dbReference>
<accession>A0ABV7WGT7</accession>
<feature type="domain" description="HTH asnC-type" evidence="4">
    <location>
        <begin position="3"/>
        <end position="64"/>
    </location>
</feature>
<evidence type="ECO:0000259" key="4">
    <source>
        <dbReference type="PROSITE" id="PS50956"/>
    </source>
</evidence>
<evidence type="ECO:0000313" key="6">
    <source>
        <dbReference type="Proteomes" id="UP001595685"/>
    </source>
</evidence>
<comment type="caution">
    <text evidence="5">The sequence shown here is derived from an EMBL/GenBank/DDBJ whole genome shotgun (WGS) entry which is preliminary data.</text>
</comment>
<dbReference type="PANTHER" id="PTHR30154:SF45">
    <property type="entry name" value="TRANSCRIPTIONAL REGULATORY PROTEIN (PROBABLY ASNC-FAMILY)-RELATED"/>
    <property type="match status" value="1"/>
</dbReference>
<dbReference type="RefSeq" id="WP_340292215.1">
    <property type="nucleotide sequence ID" value="NZ_JBBEOI010000063.1"/>
</dbReference>
<dbReference type="Proteomes" id="UP001595685">
    <property type="component" value="Unassembled WGS sequence"/>
</dbReference>
<gene>
    <name evidence="5" type="ORF">ACFOLH_12115</name>
</gene>
<dbReference type="InterPro" id="IPR011008">
    <property type="entry name" value="Dimeric_a/b-barrel"/>
</dbReference>
<dbReference type="PANTHER" id="PTHR30154">
    <property type="entry name" value="LEUCINE-RESPONSIVE REGULATORY PROTEIN"/>
    <property type="match status" value="1"/>
</dbReference>
<name>A0ABV7WGT7_9MICO</name>
<evidence type="ECO:0000256" key="2">
    <source>
        <dbReference type="ARBA" id="ARBA00023125"/>
    </source>
</evidence>
<evidence type="ECO:0000256" key="3">
    <source>
        <dbReference type="ARBA" id="ARBA00023163"/>
    </source>
</evidence>
<protein>
    <submittedName>
        <fullName evidence="5">Lrp/AsnC family transcriptional regulator</fullName>
    </submittedName>
</protein>
<keyword evidence="2" id="KW-0238">DNA-binding</keyword>
<dbReference type="InterPro" id="IPR019888">
    <property type="entry name" value="Tscrpt_reg_AsnC-like"/>
</dbReference>
<evidence type="ECO:0000256" key="1">
    <source>
        <dbReference type="ARBA" id="ARBA00023015"/>
    </source>
</evidence>
<dbReference type="SMART" id="SM00344">
    <property type="entry name" value="HTH_ASNC"/>
    <property type="match status" value="1"/>
</dbReference>
<dbReference type="PRINTS" id="PR00033">
    <property type="entry name" value="HTHASNC"/>
</dbReference>
<reference evidence="6" key="1">
    <citation type="journal article" date="2019" name="Int. J. Syst. Evol. Microbiol.">
        <title>The Global Catalogue of Microorganisms (GCM) 10K type strain sequencing project: providing services to taxonomists for standard genome sequencing and annotation.</title>
        <authorList>
            <consortium name="The Broad Institute Genomics Platform"/>
            <consortium name="The Broad Institute Genome Sequencing Center for Infectious Disease"/>
            <person name="Wu L."/>
            <person name="Ma J."/>
        </authorList>
    </citation>
    <scope>NUCLEOTIDE SEQUENCE [LARGE SCALE GENOMIC DNA]</scope>
    <source>
        <strain evidence="6">NCAIM B.02333</strain>
    </source>
</reference>
<dbReference type="InterPro" id="IPR036390">
    <property type="entry name" value="WH_DNA-bd_sf"/>
</dbReference>
<dbReference type="Gene3D" id="3.30.70.920">
    <property type="match status" value="1"/>
</dbReference>
<sequence>MRIDDIDEQIVVRLRDDGRASFATVGAAVGLSASAVKRRVDRMLDAGVITGFTAVVDPEALGWTTEAYVELWCAPSSTPAQVLAVAARHPQVVSAATISGEADALVHVRATSVHDFERVLERIGADPAVVRTKSAIVLSRGVLRT</sequence>
<dbReference type="InterPro" id="IPR000485">
    <property type="entry name" value="AsnC-type_HTH_dom"/>
</dbReference>
<dbReference type="InterPro" id="IPR036388">
    <property type="entry name" value="WH-like_DNA-bd_sf"/>
</dbReference>
<keyword evidence="3" id="KW-0804">Transcription</keyword>